<dbReference type="OrthoDB" id="227596at2"/>
<organism evidence="6 7">
    <name type="scientific">Lapillicoccus jejuensis</name>
    <dbReference type="NCBI Taxonomy" id="402171"/>
    <lineage>
        <taxon>Bacteria</taxon>
        <taxon>Bacillati</taxon>
        <taxon>Actinomycetota</taxon>
        <taxon>Actinomycetes</taxon>
        <taxon>Micrococcales</taxon>
        <taxon>Intrasporangiaceae</taxon>
        <taxon>Lapillicoccus</taxon>
    </lineage>
</organism>
<dbReference type="GO" id="GO:0046983">
    <property type="term" value="F:protein dimerization activity"/>
    <property type="evidence" value="ECO:0007669"/>
    <property type="project" value="InterPro"/>
</dbReference>
<keyword evidence="7" id="KW-1185">Reference proteome</keyword>
<evidence type="ECO:0000259" key="4">
    <source>
        <dbReference type="PROSITE" id="PS50112"/>
    </source>
</evidence>
<dbReference type="GO" id="GO:0000155">
    <property type="term" value="F:phosphorelay sensor kinase activity"/>
    <property type="evidence" value="ECO:0007669"/>
    <property type="project" value="InterPro"/>
</dbReference>
<dbReference type="Gene3D" id="3.30.450.20">
    <property type="entry name" value="PAS domain"/>
    <property type="match status" value="1"/>
</dbReference>
<keyword evidence="1" id="KW-0808">Transferase</keyword>
<dbReference type="Proteomes" id="UP000317893">
    <property type="component" value="Unassembled WGS sequence"/>
</dbReference>
<dbReference type="InterPro" id="IPR035965">
    <property type="entry name" value="PAS-like_dom_sf"/>
</dbReference>
<dbReference type="SMART" id="SM00091">
    <property type="entry name" value="PAS"/>
    <property type="match status" value="1"/>
</dbReference>
<dbReference type="SUPFAM" id="SSF55785">
    <property type="entry name" value="PYP-like sensor domain (PAS domain)"/>
    <property type="match status" value="1"/>
</dbReference>
<dbReference type="InterPro" id="IPR011712">
    <property type="entry name" value="Sig_transdc_His_kin_sub3_dim/P"/>
</dbReference>
<reference evidence="6 7" key="1">
    <citation type="submission" date="2019-06" db="EMBL/GenBank/DDBJ databases">
        <title>Sequencing the genomes of 1000 actinobacteria strains.</title>
        <authorList>
            <person name="Klenk H.-P."/>
        </authorList>
    </citation>
    <scope>NUCLEOTIDE SEQUENCE [LARGE SCALE GENOMIC DNA]</scope>
    <source>
        <strain evidence="6 7">DSM 18607</strain>
    </source>
</reference>
<sequence>MTGPGSATPGRDADAAVRGVLDLSPHPVVGVDDAGRVVLVNALAEQLTGWTHDELVGRPVEELLPQELRGRHERLRTAYHHSPVRREVGELEALRLRRRDGSEVPVDVALTPLTLATGSTWVLAALSDVTQRLATESRVLDLTRSYRMLAAINQAVLRAGSAVDVTAEACRVAVEEGGFLAAWVGRGPRSSMTLRVAAVAGPAARVVGEVGTAVRVDDPRLSGVTAAAVRARSTRSWGDVAHPFAPLPAAAAGEGVQDAVALLVPTDEEDDVVLTLYCHRPAVFTEELVVLLEQVAFNIALALDRYAADAAVRREVAHRRELSARLLTAQEDERRRLATEVHDEPVQLLAATELRLGLLRRRVAAHDPEGLPAVDLVHDGLRGTATALRRLLTELEPPRLDTAWDEAVESAAEQVLEDHPTTWRLVGGPPGWTPETGAQALRIVREALINVRRHAAAAQVVVATRRVEGGVEVSVTDDGVGLADGATRARPGHRGVQGMQDRAETLGGWCRVEPGPDGGTRVVALLPA</sequence>
<evidence type="ECO:0000256" key="3">
    <source>
        <dbReference type="ARBA" id="ARBA00023012"/>
    </source>
</evidence>
<evidence type="ECO:0000256" key="1">
    <source>
        <dbReference type="ARBA" id="ARBA00022679"/>
    </source>
</evidence>
<dbReference type="GO" id="GO:0006355">
    <property type="term" value="P:regulation of DNA-templated transcription"/>
    <property type="evidence" value="ECO:0007669"/>
    <property type="project" value="InterPro"/>
</dbReference>
<dbReference type="Pfam" id="PF00989">
    <property type="entry name" value="PAS"/>
    <property type="match status" value="1"/>
</dbReference>
<keyword evidence="2" id="KW-0418">Kinase</keyword>
<dbReference type="InterPro" id="IPR029016">
    <property type="entry name" value="GAF-like_dom_sf"/>
</dbReference>
<proteinExistence type="predicted"/>
<dbReference type="PANTHER" id="PTHR24421">
    <property type="entry name" value="NITRATE/NITRITE SENSOR PROTEIN NARX-RELATED"/>
    <property type="match status" value="1"/>
</dbReference>
<evidence type="ECO:0000313" key="7">
    <source>
        <dbReference type="Proteomes" id="UP000317893"/>
    </source>
</evidence>
<dbReference type="InterPro" id="IPR003594">
    <property type="entry name" value="HATPase_dom"/>
</dbReference>
<dbReference type="Pfam" id="PF07730">
    <property type="entry name" value="HisKA_3"/>
    <property type="match status" value="1"/>
</dbReference>
<dbReference type="Pfam" id="PF13185">
    <property type="entry name" value="GAF_2"/>
    <property type="match status" value="1"/>
</dbReference>
<dbReference type="PROSITE" id="PS50113">
    <property type="entry name" value="PAC"/>
    <property type="match status" value="1"/>
</dbReference>
<dbReference type="Gene3D" id="3.30.565.10">
    <property type="entry name" value="Histidine kinase-like ATPase, C-terminal domain"/>
    <property type="match status" value="1"/>
</dbReference>
<comment type="caution">
    <text evidence="6">The sequence shown here is derived from an EMBL/GenBank/DDBJ whole genome shotgun (WGS) entry which is preliminary data.</text>
</comment>
<dbReference type="InterPro" id="IPR050482">
    <property type="entry name" value="Sensor_HK_TwoCompSys"/>
</dbReference>
<dbReference type="InterPro" id="IPR036890">
    <property type="entry name" value="HATPase_C_sf"/>
</dbReference>
<evidence type="ECO:0000259" key="5">
    <source>
        <dbReference type="PROSITE" id="PS50113"/>
    </source>
</evidence>
<dbReference type="CDD" id="cd00130">
    <property type="entry name" value="PAS"/>
    <property type="match status" value="1"/>
</dbReference>
<dbReference type="SUPFAM" id="SSF55874">
    <property type="entry name" value="ATPase domain of HSP90 chaperone/DNA topoisomerase II/histidine kinase"/>
    <property type="match status" value="1"/>
</dbReference>
<evidence type="ECO:0000313" key="6">
    <source>
        <dbReference type="EMBL" id="TQJ07962.1"/>
    </source>
</evidence>
<evidence type="ECO:0000256" key="2">
    <source>
        <dbReference type="ARBA" id="ARBA00022777"/>
    </source>
</evidence>
<dbReference type="EMBL" id="VFMN01000001">
    <property type="protein sequence ID" value="TQJ07962.1"/>
    <property type="molecule type" value="Genomic_DNA"/>
</dbReference>
<dbReference type="Pfam" id="PF02518">
    <property type="entry name" value="HATPase_c"/>
    <property type="match status" value="1"/>
</dbReference>
<dbReference type="PANTHER" id="PTHR24421:SF58">
    <property type="entry name" value="SIGNAL TRANSDUCTION HISTIDINE-PROTEIN KINASE_PHOSPHATASE UHPB"/>
    <property type="match status" value="1"/>
</dbReference>
<dbReference type="InterPro" id="IPR000014">
    <property type="entry name" value="PAS"/>
</dbReference>
<dbReference type="Gene3D" id="1.20.5.1930">
    <property type="match status" value="1"/>
</dbReference>
<dbReference type="Gene3D" id="3.30.450.40">
    <property type="match status" value="1"/>
</dbReference>
<gene>
    <name evidence="6" type="ORF">FB458_1034</name>
</gene>
<dbReference type="InterPro" id="IPR003018">
    <property type="entry name" value="GAF"/>
</dbReference>
<keyword evidence="3" id="KW-0902">Two-component regulatory system</keyword>
<dbReference type="SUPFAM" id="SSF55781">
    <property type="entry name" value="GAF domain-like"/>
    <property type="match status" value="1"/>
</dbReference>
<accession>A0A542DXZ0</accession>
<dbReference type="NCBIfam" id="TIGR00229">
    <property type="entry name" value="sensory_box"/>
    <property type="match status" value="1"/>
</dbReference>
<dbReference type="InterPro" id="IPR000700">
    <property type="entry name" value="PAS-assoc_C"/>
</dbReference>
<feature type="domain" description="PAC" evidence="5">
    <location>
        <begin position="90"/>
        <end position="141"/>
    </location>
</feature>
<dbReference type="CDD" id="cd16917">
    <property type="entry name" value="HATPase_UhpB-NarQ-NarX-like"/>
    <property type="match status" value="1"/>
</dbReference>
<dbReference type="PROSITE" id="PS50112">
    <property type="entry name" value="PAS"/>
    <property type="match status" value="1"/>
</dbReference>
<protein>
    <submittedName>
        <fullName evidence="6">PAS domain S-box-containing protein</fullName>
    </submittedName>
</protein>
<dbReference type="RefSeq" id="WP_141847336.1">
    <property type="nucleotide sequence ID" value="NZ_BAAAPR010000013.1"/>
</dbReference>
<dbReference type="InterPro" id="IPR013767">
    <property type="entry name" value="PAS_fold"/>
</dbReference>
<feature type="domain" description="PAS" evidence="4">
    <location>
        <begin position="13"/>
        <end position="82"/>
    </location>
</feature>
<dbReference type="GO" id="GO:0016020">
    <property type="term" value="C:membrane"/>
    <property type="evidence" value="ECO:0007669"/>
    <property type="project" value="InterPro"/>
</dbReference>
<dbReference type="AlphaFoldDB" id="A0A542DXZ0"/>
<name>A0A542DXZ0_9MICO</name>